<dbReference type="Pfam" id="PF13411">
    <property type="entry name" value="MerR_1"/>
    <property type="match status" value="1"/>
</dbReference>
<proteinExistence type="predicted"/>
<keyword evidence="6" id="KW-1185">Reference proteome</keyword>
<dbReference type="InterPro" id="IPR047057">
    <property type="entry name" value="MerR_fam"/>
</dbReference>
<dbReference type="Gene3D" id="1.10.1660.10">
    <property type="match status" value="1"/>
</dbReference>
<name>A0A1I1P403_9GAMM</name>
<dbReference type="SUPFAM" id="SSF52242">
    <property type="entry name" value="Cobalamin (vitamin B12)-binding domain"/>
    <property type="match status" value="1"/>
</dbReference>
<dbReference type="Proteomes" id="UP000198611">
    <property type="component" value="Unassembled WGS sequence"/>
</dbReference>
<feature type="domain" description="HTH merR-type" evidence="4">
    <location>
        <begin position="17"/>
        <end position="86"/>
    </location>
</feature>
<evidence type="ECO:0000256" key="1">
    <source>
        <dbReference type="ARBA" id="ARBA00023015"/>
    </source>
</evidence>
<dbReference type="CDD" id="cd01104">
    <property type="entry name" value="HTH_MlrA-CarA"/>
    <property type="match status" value="1"/>
</dbReference>
<protein>
    <submittedName>
        <fullName evidence="5">B12 binding domain-containing protein</fullName>
    </submittedName>
</protein>
<dbReference type="Pfam" id="PF02607">
    <property type="entry name" value="B12-binding_2"/>
    <property type="match status" value="1"/>
</dbReference>
<dbReference type="PANTHER" id="PTHR30204">
    <property type="entry name" value="REDOX-CYCLING DRUG-SENSING TRANSCRIPTIONAL ACTIVATOR SOXR"/>
    <property type="match status" value="1"/>
</dbReference>
<dbReference type="InterPro" id="IPR000551">
    <property type="entry name" value="MerR-type_HTH_dom"/>
</dbReference>
<evidence type="ECO:0000313" key="5">
    <source>
        <dbReference type="EMBL" id="SFD04495.1"/>
    </source>
</evidence>
<keyword evidence="1" id="KW-0805">Transcription regulation</keyword>
<evidence type="ECO:0000313" key="6">
    <source>
        <dbReference type="Proteomes" id="UP000198611"/>
    </source>
</evidence>
<dbReference type="PANTHER" id="PTHR30204:SF67">
    <property type="entry name" value="HTH-TYPE TRANSCRIPTIONAL REGULATOR MLRA-RELATED"/>
    <property type="match status" value="1"/>
</dbReference>
<accession>A0A1I1P403</accession>
<dbReference type="InterPro" id="IPR036724">
    <property type="entry name" value="Cobalamin-bd_sf"/>
</dbReference>
<gene>
    <name evidence="5" type="ORF">SAMN05660831_00582</name>
</gene>
<dbReference type="Gene3D" id="1.10.1240.10">
    <property type="entry name" value="Methionine synthase domain"/>
    <property type="match status" value="1"/>
</dbReference>
<dbReference type="GO" id="GO:0031419">
    <property type="term" value="F:cobalamin binding"/>
    <property type="evidence" value="ECO:0007669"/>
    <property type="project" value="InterPro"/>
</dbReference>
<dbReference type="EMBL" id="FOMJ01000001">
    <property type="protein sequence ID" value="SFD04495.1"/>
    <property type="molecule type" value="Genomic_DNA"/>
</dbReference>
<dbReference type="SMART" id="SM00422">
    <property type="entry name" value="HTH_MERR"/>
    <property type="match status" value="1"/>
</dbReference>
<dbReference type="PROSITE" id="PS50937">
    <property type="entry name" value="HTH_MERR_2"/>
    <property type="match status" value="1"/>
</dbReference>
<dbReference type="InterPro" id="IPR036594">
    <property type="entry name" value="Meth_synthase_dom"/>
</dbReference>
<evidence type="ECO:0000256" key="2">
    <source>
        <dbReference type="ARBA" id="ARBA00023125"/>
    </source>
</evidence>
<dbReference type="STRING" id="1123397.SAMN05660831_00582"/>
<dbReference type="InterPro" id="IPR009061">
    <property type="entry name" value="DNA-bd_dom_put_sf"/>
</dbReference>
<evidence type="ECO:0000259" key="4">
    <source>
        <dbReference type="PROSITE" id="PS50937"/>
    </source>
</evidence>
<dbReference type="GO" id="GO:0003700">
    <property type="term" value="F:DNA-binding transcription factor activity"/>
    <property type="evidence" value="ECO:0007669"/>
    <property type="project" value="InterPro"/>
</dbReference>
<dbReference type="InterPro" id="IPR003759">
    <property type="entry name" value="Cbl-bd_cap"/>
</dbReference>
<dbReference type="GO" id="GO:0046872">
    <property type="term" value="F:metal ion binding"/>
    <property type="evidence" value="ECO:0007669"/>
    <property type="project" value="InterPro"/>
</dbReference>
<keyword evidence="2" id="KW-0238">DNA-binding</keyword>
<dbReference type="OrthoDB" id="9800334at2"/>
<sequence length="317" mass="35141">MSQDEPGKAPARDDEGLYPIRTVASLTGVNPITLRAWERRYGLIRPHRTEKGHRLYTQADIDLINQVVQLLEQGIPISRVRHRLEQSTVPAENGEAPDSDPWHLFRLRMHHAVSRFDEAAVDATYNEALALYPIDTVTRRLLMPLLRELGEIWQQRDSGIAEEHFFATYLRNKLGARFHHQTQGNDGPRLVAACLPEERHELGLMLFALSAAARNYRAVMFGADIPLSQVALAGQRVEGAVGVILSSSVSPSRSVLETELPALVAAMEIPVFVGGETAVRQHDALVRAGAIPLGNEIPAALRRLEEHLASDSQETVD</sequence>
<dbReference type="RefSeq" id="WP_093427228.1">
    <property type="nucleotide sequence ID" value="NZ_FOMJ01000001.1"/>
</dbReference>
<evidence type="ECO:0000256" key="3">
    <source>
        <dbReference type="ARBA" id="ARBA00023163"/>
    </source>
</evidence>
<keyword evidence="3" id="KW-0804">Transcription</keyword>
<dbReference type="AlphaFoldDB" id="A0A1I1P403"/>
<reference evidence="5 6" key="1">
    <citation type="submission" date="2016-10" db="EMBL/GenBank/DDBJ databases">
        <authorList>
            <person name="de Groot N.N."/>
        </authorList>
    </citation>
    <scope>NUCLEOTIDE SEQUENCE [LARGE SCALE GENOMIC DNA]</scope>
    <source>
        <strain evidence="5 6">HL3</strain>
    </source>
</reference>
<dbReference type="SUPFAM" id="SSF46955">
    <property type="entry name" value="Putative DNA-binding domain"/>
    <property type="match status" value="1"/>
</dbReference>
<dbReference type="Gene3D" id="3.40.50.280">
    <property type="entry name" value="Cobalamin-binding domain"/>
    <property type="match status" value="1"/>
</dbReference>
<organism evidence="5 6">
    <name type="scientific">Thiohalospira halophila DSM 15071</name>
    <dbReference type="NCBI Taxonomy" id="1123397"/>
    <lineage>
        <taxon>Bacteria</taxon>
        <taxon>Pseudomonadati</taxon>
        <taxon>Pseudomonadota</taxon>
        <taxon>Gammaproteobacteria</taxon>
        <taxon>Thiohalospirales</taxon>
        <taxon>Thiohalospiraceae</taxon>
        <taxon>Thiohalospira</taxon>
    </lineage>
</organism>
<dbReference type="GO" id="GO:0003677">
    <property type="term" value="F:DNA binding"/>
    <property type="evidence" value="ECO:0007669"/>
    <property type="project" value="UniProtKB-KW"/>
</dbReference>